<reference evidence="2" key="3">
    <citation type="submission" date="2025-09" db="UniProtKB">
        <authorList>
            <consortium name="Ensembl"/>
        </authorList>
    </citation>
    <scope>IDENTIFICATION</scope>
</reference>
<evidence type="ECO:0000313" key="2">
    <source>
        <dbReference type="Ensembl" id="ENSECRP00000000960.1"/>
    </source>
</evidence>
<name>A0A8C4RFH6_ERPCA</name>
<dbReference type="GO" id="GO:0007283">
    <property type="term" value="P:spermatogenesis"/>
    <property type="evidence" value="ECO:0007669"/>
    <property type="project" value="InterPro"/>
</dbReference>
<dbReference type="Proteomes" id="UP000694620">
    <property type="component" value="Chromosome 3"/>
</dbReference>
<evidence type="ECO:0000313" key="3">
    <source>
        <dbReference type="Proteomes" id="UP000694620"/>
    </source>
</evidence>
<dbReference type="Ensembl" id="ENSECRT00000000981.1">
    <property type="protein sequence ID" value="ENSECRP00000000960.1"/>
    <property type="gene ID" value="ENSECRG00000000661.1"/>
</dbReference>
<feature type="region of interest" description="Disordered" evidence="1">
    <location>
        <begin position="1"/>
        <end position="29"/>
    </location>
</feature>
<dbReference type="PANTHER" id="PTHR35663:SF1">
    <property type="entry name" value="TESTIS DEVELOPMENT-RELATED PROTEIN"/>
    <property type="match status" value="1"/>
</dbReference>
<evidence type="ECO:0000256" key="1">
    <source>
        <dbReference type="SAM" id="MobiDB-lite"/>
    </source>
</evidence>
<accession>A0A8C4RFH6</accession>
<dbReference type="Pfam" id="PF15683">
    <property type="entry name" value="TDRP"/>
    <property type="match status" value="1"/>
</dbReference>
<dbReference type="GO" id="GO:0005829">
    <property type="term" value="C:cytosol"/>
    <property type="evidence" value="ECO:0007669"/>
    <property type="project" value="TreeGrafter"/>
</dbReference>
<keyword evidence="3" id="KW-1185">Reference proteome</keyword>
<dbReference type="GO" id="GO:0005634">
    <property type="term" value="C:nucleus"/>
    <property type="evidence" value="ECO:0007669"/>
    <property type="project" value="TreeGrafter"/>
</dbReference>
<sequence length="201" mass="22840">MWKSNRNRALIEDTSEEENNAQQQQQQACKILNPAVTEESASNVSQLASKVQGASFRGWKEMTSLFNKDDEHQLLTGSKLTKIKGPNTKKYKEEMRSEKRTSFWDNVAIKQISPAKKPDEMEGWEPPHISEDLNVKDCCSNLDDSATWPGWEDETKVSSKYTNLADSANSGGRWSIKSAGKLVSIRRRSRGNLTDEWEELE</sequence>
<dbReference type="InterPro" id="IPR031399">
    <property type="entry name" value="TDRP"/>
</dbReference>
<proteinExistence type="predicted"/>
<dbReference type="GeneTree" id="ENSGT00390000017888"/>
<reference evidence="2" key="1">
    <citation type="submission" date="2021-06" db="EMBL/GenBank/DDBJ databases">
        <authorList>
            <consortium name="Wellcome Sanger Institute Data Sharing"/>
        </authorList>
    </citation>
    <scope>NUCLEOTIDE SEQUENCE [LARGE SCALE GENOMIC DNA]</scope>
</reference>
<dbReference type="OrthoDB" id="9634112at2759"/>
<reference evidence="2" key="2">
    <citation type="submission" date="2025-08" db="UniProtKB">
        <authorList>
            <consortium name="Ensembl"/>
        </authorList>
    </citation>
    <scope>IDENTIFICATION</scope>
</reference>
<protein>
    <submittedName>
        <fullName evidence="2">Testis development related protein</fullName>
    </submittedName>
</protein>
<dbReference type="AlphaFoldDB" id="A0A8C4RFH6"/>
<organism evidence="2 3">
    <name type="scientific">Erpetoichthys calabaricus</name>
    <name type="common">Rope fish</name>
    <name type="synonym">Calamoichthys calabaricus</name>
    <dbReference type="NCBI Taxonomy" id="27687"/>
    <lineage>
        <taxon>Eukaryota</taxon>
        <taxon>Metazoa</taxon>
        <taxon>Chordata</taxon>
        <taxon>Craniata</taxon>
        <taxon>Vertebrata</taxon>
        <taxon>Euteleostomi</taxon>
        <taxon>Actinopterygii</taxon>
        <taxon>Polypteriformes</taxon>
        <taxon>Polypteridae</taxon>
        <taxon>Erpetoichthys</taxon>
    </lineage>
</organism>
<dbReference type="PANTHER" id="PTHR35663">
    <property type="entry name" value="TESTIS DEVELOPMENT-RELATED PROTEIN-RELATED"/>
    <property type="match status" value="1"/>
</dbReference>
<gene>
    <name evidence="2" type="primary">TDRP</name>
    <name evidence="2" type="synonym">si:ch211-225h24.2</name>
</gene>